<keyword evidence="2" id="KW-0472">Membrane</keyword>
<keyword evidence="2" id="KW-0812">Transmembrane</keyword>
<dbReference type="AlphaFoldDB" id="A0A182E7S9"/>
<organism evidence="5">
    <name type="scientific">Onchocerca ochengi</name>
    <name type="common">Filarial nematode worm</name>
    <dbReference type="NCBI Taxonomy" id="42157"/>
    <lineage>
        <taxon>Eukaryota</taxon>
        <taxon>Metazoa</taxon>
        <taxon>Ecdysozoa</taxon>
        <taxon>Nematoda</taxon>
        <taxon>Chromadorea</taxon>
        <taxon>Rhabditida</taxon>
        <taxon>Spirurina</taxon>
        <taxon>Spiruromorpha</taxon>
        <taxon>Filarioidea</taxon>
        <taxon>Onchocercidae</taxon>
        <taxon>Onchocerca</taxon>
    </lineage>
</organism>
<evidence type="ECO:0000313" key="5">
    <source>
        <dbReference type="WBParaSite" id="nOo.2.0.1.t04076-RA"/>
    </source>
</evidence>
<dbReference type="EMBL" id="UYRW01000863">
    <property type="protein sequence ID" value="VDK71633.1"/>
    <property type="molecule type" value="Genomic_DNA"/>
</dbReference>
<gene>
    <name evidence="3" type="ORF">NOO_LOCUS4076</name>
</gene>
<dbReference type="WBParaSite" id="nOo.2.0.1.t04076-RA">
    <property type="protein sequence ID" value="nOo.2.0.1.t04076-RA"/>
    <property type="gene ID" value="nOo.2.0.1.g04076"/>
</dbReference>
<reference evidence="3 4" key="2">
    <citation type="submission" date="2018-08" db="EMBL/GenBank/DDBJ databases">
        <authorList>
            <person name="Laetsch R D."/>
            <person name="Stevens L."/>
            <person name="Kumar S."/>
            <person name="Blaxter L. M."/>
        </authorList>
    </citation>
    <scope>NUCLEOTIDE SEQUENCE [LARGE SCALE GENOMIC DNA]</scope>
</reference>
<keyword evidence="4" id="KW-1185">Reference proteome</keyword>
<evidence type="ECO:0000313" key="4">
    <source>
        <dbReference type="Proteomes" id="UP000271087"/>
    </source>
</evidence>
<evidence type="ECO:0000313" key="3">
    <source>
        <dbReference type="EMBL" id="VDK71633.1"/>
    </source>
</evidence>
<evidence type="ECO:0000256" key="2">
    <source>
        <dbReference type="SAM" id="Phobius"/>
    </source>
</evidence>
<proteinExistence type="predicted"/>
<feature type="region of interest" description="Disordered" evidence="1">
    <location>
        <begin position="99"/>
        <end position="130"/>
    </location>
</feature>
<accession>A0A182E7S9</accession>
<protein>
    <submittedName>
        <fullName evidence="5">4Fe-4S ferredoxin-type domain-containing protein</fullName>
    </submittedName>
</protein>
<dbReference type="OrthoDB" id="5803839at2759"/>
<feature type="compositionally biased region" description="Acidic residues" evidence="1">
    <location>
        <begin position="112"/>
        <end position="128"/>
    </location>
</feature>
<feature type="transmembrane region" description="Helical" evidence="2">
    <location>
        <begin position="43"/>
        <end position="59"/>
    </location>
</feature>
<keyword evidence="2" id="KW-1133">Transmembrane helix</keyword>
<name>A0A182E7S9_ONCOC</name>
<reference evidence="5" key="1">
    <citation type="submission" date="2016-06" db="UniProtKB">
        <authorList>
            <consortium name="WormBaseParasite"/>
        </authorList>
    </citation>
    <scope>IDENTIFICATION</scope>
</reference>
<feature type="transmembrane region" description="Helical" evidence="2">
    <location>
        <begin position="401"/>
        <end position="424"/>
    </location>
</feature>
<feature type="transmembrane region" description="Helical" evidence="2">
    <location>
        <begin position="436"/>
        <end position="456"/>
    </location>
</feature>
<evidence type="ECO:0000256" key="1">
    <source>
        <dbReference type="SAM" id="MobiDB-lite"/>
    </source>
</evidence>
<sequence length="485" mass="57314">MRWCCFLFWCCYRFTLALLAHFNWFTSIYVNCVYFVLWKSYDLLWFWMHLILCICFKPLRTRNYLIVWCNLIRKRNTLYSDRTYKEIYMLEYGKSQKSMGEQKSDGINEANLSDDEREEQQSNDDDQNDAMKIERTKLEESDSGNLKISNGKSLAAVVRYEEERECMKQIFLSEPMPSSPGMLQQYDHSEVPIPPPRLKKETAKSHETQNPKISSHTSMQRRSQFNIRDMMLKPLKSCKQCGYCATCIKERDSLGDAMEMEGDRIGNVSDTGSQIKLIGRIRRYLPLVQDRRDLPVIEDGMDILTPDFTNKRDLTNAKKILLRQKRDERILRKRLQAQRRAELAIIAKYEAKQKAISNAIELLLQMLQMMTSFAILVGNIRKTFIPAHFNWIKHGHNNMELMILWRCTVFLDVLLFWTSAIWAYCLQWHLCCRLGLLKFWLWVLLLGIIGGVFVYYPMSYVQNNLDISWCQFKPNSTLAQYQPNW</sequence>
<dbReference type="Proteomes" id="UP000271087">
    <property type="component" value="Unassembled WGS sequence"/>
</dbReference>